<sequence>MLHAGSRTAAISGAVDIVVTTGGGGTTGRLLAAPGAPIVVTFDDTALVVASLPRSAALRTTVGRLAALGRVEVRRPDGTWLLRLYWHAGRLRRWWSPAGLRMISRAALLRAGAPRRSRGTADQY</sequence>
<name>A0A8J3PGA7_9ACTN</name>
<keyword evidence="2" id="KW-1185">Reference proteome</keyword>
<proteinExistence type="predicted"/>
<gene>
    <name evidence="1" type="ORF">Cme02nite_49080</name>
</gene>
<reference evidence="1" key="1">
    <citation type="submission" date="2021-01" db="EMBL/GenBank/DDBJ databases">
        <title>Whole genome shotgun sequence of Catellatospora methionotrophica NBRC 14553.</title>
        <authorList>
            <person name="Komaki H."/>
            <person name="Tamura T."/>
        </authorList>
    </citation>
    <scope>NUCLEOTIDE SEQUENCE</scope>
    <source>
        <strain evidence="1">NBRC 14553</strain>
    </source>
</reference>
<evidence type="ECO:0000313" key="1">
    <source>
        <dbReference type="EMBL" id="GIG16576.1"/>
    </source>
</evidence>
<dbReference type="AlphaFoldDB" id="A0A8J3PGA7"/>
<comment type="caution">
    <text evidence="1">The sequence shown here is derived from an EMBL/GenBank/DDBJ whole genome shotgun (WGS) entry which is preliminary data.</text>
</comment>
<organism evidence="1 2">
    <name type="scientific">Catellatospora methionotrophica</name>
    <dbReference type="NCBI Taxonomy" id="121620"/>
    <lineage>
        <taxon>Bacteria</taxon>
        <taxon>Bacillati</taxon>
        <taxon>Actinomycetota</taxon>
        <taxon>Actinomycetes</taxon>
        <taxon>Micromonosporales</taxon>
        <taxon>Micromonosporaceae</taxon>
        <taxon>Catellatospora</taxon>
    </lineage>
</organism>
<dbReference type="RefSeq" id="WP_166378855.1">
    <property type="nucleotide sequence ID" value="NZ_BAAATT010000005.1"/>
</dbReference>
<accession>A0A8J3PGA7</accession>
<evidence type="ECO:0000313" key="2">
    <source>
        <dbReference type="Proteomes" id="UP000660339"/>
    </source>
</evidence>
<dbReference type="EMBL" id="BONJ01000028">
    <property type="protein sequence ID" value="GIG16576.1"/>
    <property type="molecule type" value="Genomic_DNA"/>
</dbReference>
<dbReference type="Proteomes" id="UP000660339">
    <property type="component" value="Unassembled WGS sequence"/>
</dbReference>
<protein>
    <submittedName>
        <fullName evidence="1">Uncharacterized protein</fullName>
    </submittedName>
</protein>